<keyword evidence="2" id="KW-1185">Reference proteome</keyword>
<dbReference type="AlphaFoldDB" id="A0A1H2ZR01"/>
<sequence>MGSDTTWIEGEVFALAGFDHDKADVLRWILNFVESGDDWQCVKQMVLQNASADDLGKVLRKRFEEAAAYSDESKDWRQSEIERLEKIEPTLALFAAEAVNQMLSRDIWLDVMHVIAEAHAKASSSETNQHLVTLLCKMIGGCYTDHSCTNHCDPLVLFA</sequence>
<protein>
    <submittedName>
        <fullName evidence="1">Uncharacterized protein</fullName>
    </submittedName>
</protein>
<gene>
    <name evidence="1" type="ORF">SAMN05444358_103333</name>
</gene>
<reference evidence="2" key="1">
    <citation type="submission" date="2016-10" db="EMBL/GenBank/DDBJ databases">
        <authorList>
            <person name="Varghese N."/>
            <person name="Submissions S."/>
        </authorList>
    </citation>
    <scope>NUCLEOTIDE SEQUENCE [LARGE SCALE GENOMIC DNA]</scope>
    <source>
        <strain evidence="2">DSM 27839</strain>
    </source>
</reference>
<organism evidence="1 2">
    <name type="scientific">Ruegeria halocynthiae</name>
    <dbReference type="NCBI Taxonomy" id="985054"/>
    <lineage>
        <taxon>Bacteria</taxon>
        <taxon>Pseudomonadati</taxon>
        <taxon>Pseudomonadota</taxon>
        <taxon>Alphaproteobacteria</taxon>
        <taxon>Rhodobacterales</taxon>
        <taxon>Roseobacteraceae</taxon>
        <taxon>Ruegeria</taxon>
    </lineage>
</organism>
<name>A0A1H2ZR01_9RHOB</name>
<evidence type="ECO:0000313" key="2">
    <source>
        <dbReference type="Proteomes" id="UP000183400"/>
    </source>
</evidence>
<accession>A0A1H2ZR01</accession>
<dbReference type="EMBL" id="FNNP01000003">
    <property type="protein sequence ID" value="SDX19755.1"/>
    <property type="molecule type" value="Genomic_DNA"/>
</dbReference>
<proteinExistence type="predicted"/>
<dbReference type="STRING" id="985054.SAMN05444358_103333"/>
<dbReference type="Proteomes" id="UP000183400">
    <property type="component" value="Unassembled WGS sequence"/>
</dbReference>
<evidence type="ECO:0000313" key="1">
    <source>
        <dbReference type="EMBL" id="SDX19755.1"/>
    </source>
</evidence>